<dbReference type="PANTHER" id="PTHR30531:SF12">
    <property type="entry name" value="FLAGELLAR BIOSYNTHETIC PROTEIN FLHB"/>
    <property type="match status" value="1"/>
</dbReference>
<accession>A0ABS2WQA4</accession>
<sequence length="94" mass="10494">MASTLPPKQSRKKAVSLKYNLEKKGAPKVTAKGQGEVANTIIRLAKDHNIPIREDADLVELLSKVELDREIPPALYKAVAEVFSFLYKMTNKKT</sequence>
<name>A0ABS2WQA4_9BACT</name>
<dbReference type="Gene3D" id="3.40.1690.10">
    <property type="entry name" value="secretion proteins EscU"/>
    <property type="match status" value="1"/>
</dbReference>
<reference evidence="2 3" key="2">
    <citation type="submission" date="2021-02" db="EMBL/GenBank/DDBJ databases">
        <title>Sulfurospirillum tamanensis sp. nov.</title>
        <authorList>
            <person name="Frolova A."/>
            <person name="Merkel A."/>
            <person name="Slobodkin A."/>
        </authorList>
    </citation>
    <scope>NUCLEOTIDE SEQUENCE [LARGE SCALE GENOMIC DNA]</scope>
    <source>
        <strain evidence="2 3">T05b</strain>
    </source>
</reference>
<dbReference type="Proteomes" id="UP000703590">
    <property type="component" value="Unassembled WGS sequence"/>
</dbReference>
<keyword evidence="3" id="KW-1185">Reference proteome</keyword>
<dbReference type="SUPFAM" id="SSF160544">
    <property type="entry name" value="EscU C-terminal domain-like"/>
    <property type="match status" value="1"/>
</dbReference>
<dbReference type="InterPro" id="IPR029025">
    <property type="entry name" value="T3SS_substrate_exporter_C"/>
</dbReference>
<comment type="caution">
    <text evidence="2">The sequence shown here is derived from an EMBL/GenBank/DDBJ whole genome shotgun (WGS) entry which is preliminary data.</text>
</comment>
<proteinExistence type="inferred from homology"/>
<gene>
    <name evidence="2" type="ORF">JWV37_03455</name>
</gene>
<evidence type="ECO:0000256" key="1">
    <source>
        <dbReference type="ARBA" id="ARBA00010690"/>
    </source>
</evidence>
<comment type="similarity">
    <text evidence="1">Belongs to the type III secretion exporter family.</text>
</comment>
<protein>
    <submittedName>
        <fullName evidence="2">EscU/YscU/HrcU family type III secretion system export apparatus switch protein</fullName>
    </submittedName>
</protein>
<evidence type="ECO:0000313" key="2">
    <source>
        <dbReference type="EMBL" id="MBN2963828.1"/>
    </source>
</evidence>
<dbReference type="EMBL" id="JAFHKK010000004">
    <property type="protein sequence ID" value="MBN2963828.1"/>
    <property type="molecule type" value="Genomic_DNA"/>
</dbReference>
<reference evidence="2 3" key="3">
    <citation type="submission" date="2021-02" db="EMBL/GenBank/DDBJ databases">
        <authorList>
            <person name="Merkel A.Y."/>
        </authorList>
    </citation>
    <scope>NUCLEOTIDE SEQUENCE [LARGE SCALE GENOMIC DNA]</scope>
    <source>
        <strain evidence="2 3">T05b</strain>
    </source>
</reference>
<evidence type="ECO:0000313" key="3">
    <source>
        <dbReference type="Proteomes" id="UP000703590"/>
    </source>
</evidence>
<dbReference type="RefSeq" id="WP_205458309.1">
    <property type="nucleotide sequence ID" value="NZ_JAFHKK010000004.1"/>
</dbReference>
<organism evidence="2 3">
    <name type="scientific">Sulfurospirillum tamanense</name>
    <dbReference type="NCBI Taxonomy" id="2813362"/>
    <lineage>
        <taxon>Bacteria</taxon>
        <taxon>Pseudomonadati</taxon>
        <taxon>Campylobacterota</taxon>
        <taxon>Epsilonproteobacteria</taxon>
        <taxon>Campylobacterales</taxon>
        <taxon>Sulfurospirillaceae</taxon>
        <taxon>Sulfurospirillum</taxon>
    </lineage>
</organism>
<reference evidence="3" key="1">
    <citation type="submission" date="2021-02" db="EMBL/GenBank/DDBJ databases">
        <title>Sulfurospirillum tamanensis sp. nov.</title>
        <authorList>
            <person name="Merkel A.Y."/>
        </authorList>
    </citation>
    <scope>NUCLEOTIDE SEQUENCE [LARGE SCALE GENOMIC DNA]</scope>
    <source>
        <strain evidence="3">T05b</strain>
    </source>
</reference>
<dbReference type="InterPro" id="IPR006135">
    <property type="entry name" value="T3SS_substrate_exporter"/>
</dbReference>
<dbReference type="Pfam" id="PF01312">
    <property type="entry name" value="Bac_export_2"/>
    <property type="match status" value="1"/>
</dbReference>
<dbReference type="PANTHER" id="PTHR30531">
    <property type="entry name" value="FLAGELLAR BIOSYNTHETIC PROTEIN FLHB"/>
    <property type="match status" value="1"/>
</dbReference>